<evidence type="ECO:0000313" key="3">
    <source>
        <dbReference type="Proteomes" id="UP000479710"/>
    </source>
</evidence>
<reference evidence="2 3" key="1">
    <citation type="submission" date="2019-11" db="EMBL/GenBank/DDBJ databases">
        <title>Whole genome sequence of Oryza granulata.</title>
        <authorList>
            <person name="Li W."/>
        </authorList>
    </citation>
    <scope>NUCLEOTIDE SEQUENCE [LARGE SCALE GENOMIC DNA]</scope>
    <source>
        <strain evidence="3">cv. Menghai</strain>
        <tissue evidence="2">Leaf</tissue>
    </source>
</reference>
<gene>
    <name evidence="2" type="ORF">E2562_019002</name>
</gene>
<proteinExistence type="predicted"/>
<feature type="region of interest" description="Disordered" evidence="1">
    <location>
        <begin position="65"/>
        <end position="103"/>
    </location>
</feature>
<name>A0A6G1DKW9_9ORYZ</name>
<sequence length="103" mass="11253">MGLRRPSCIVPYHLGAATARATRGAAARRPGCWEWRVVLPLDLEADGEQVEDQRRRPTRDTLRIIDAGGRDGHGMTGKEGKDLPNARALGGDYGPVSFYLHGD</sequence>
<evidence type="ECO:0000313" key="2">
    <source>
        <dbReference type="EMBL" id="KAF0912764.1"/>
    </source>
</evidence>
<dbReference type="Proteomes" id="UP000479710">
    <property type="component" value="Unassembled WGS sequence"/>
</dbReference>
<dbReference type="EMBL" id="SPHZ02000006">
    <property type="protein sequence ID" value="KAF0912764.1"/>
    <property type="molecule type" value="Genomic_DNA"/>
</dbReference>
<evidence type="ECO:0000256" key="1">
    <source>
        <dbReference type="SAM" id="MobiDB-lite"/>
    </source>
</evidence>
<protein>
    <submittedName>
        <fullName evidence="2">Uncharacterized protein</fullName>
    </submittedName>
</protein>
<keyword evidence="3" id="KW-1185">Reference proteome</keyword>
<feature type="compositionally biased region" description="Basic and acidic residues" evidence="1">
    <location>
        <begin position="65"/>
        <end position="84"/>
    </location>
</feature>
<accession>A0A6G1DKW9</accession>
<comment type="caution">
    <text evidence="2">The sequence shown here is derived from an EMBL/GenBank/DDBJ whole genome shotgun (WGS) entry which is preliminary data.</text>
</comment>
<organism evidence="2 3">
    <name type="scientific">Oryza meyeriana var. granulata</name>
    <dbReference type="NCBI Taxonomy" id="110450"/>
    <lineage>
        <taxon>Eukaryota</taxon>
        <taxon>Viridiplantae</taxon>
        <taxon>Streptophyta</taxon>
        <taxon>Embryophyta</taxon>
        <taxon>Tracheophyta</taxon>
        <taxon>Spermatophyta</taxon>
        <taxon>Magnoliopsida</taxon>
        <taxon>Liliopsida</taxon>
        <taxon>Poales</taxon>
        <taxon>Poaceae</taxon>
        <taxon>BOP clade</taxon>
        <taxon>Oryzoideae</taxon>
        <taxon>Oryzeae</taxon>
        <taxon>Oryzinae</taxon>
        <taxon>Oryza</taxon>
        <taxon>Oryza meyeriana</taxon>
    </lineage>
</organism>
<dbReference type="AlphaFoldDB" id="A0A6G1DKW9"/>